<dbReference type="EMBL" id="JQCE01000001">
    <property type="protein sequence ID" value="KRO18905.1"/>
    <property type="molecule type" value="Genomic_DNA"/>
</dbReference>
<evidence type="ECO:0000313" key="3">
    <source>
        <dbReference type="Proteomes" id="UP000050969"/>
    </source>
</evidence>
<dbReference type="PATRIC" id="fig|1293598.4.peg.57"/>
<keyword evidence="3" id="KW-1185">Reference proteome</keyword>
<organism evidence="2 3">
    <name type="scientific">Lacticaseibacillus saniviri JCM 17471 = DSM 24301</name>
    <dbReference type="NCBI Taxonomy" id="1293598"/>
    <lineage>
        <taxon>Bacteria</taxon>
        <taxon>Bacillati</taxon>
        <taxon>Bacillota</taxon>
        <taxon>Bacilli</taxon>
        <taxon>Lactobacillales</taxon>
        <taxon>Lactobacillaceae</taxon>
        <taxon>Lacticaseibacillus</taxon>
    </lineage>
</organism>
<dbReference type="AlphaFoldDB" id="A0A0R2MZP7"/>
<protein>
    <submittedName>
        <fullName evidence="2">Uncharacterized protein</fullName>
    </submittedName>
</protein>
<accession>A0A0R2MZP7</accession>
<proteinExistence type="predicted"/>
<feature type="chain" id="PRO_5006420819" evidence="1">
    <location>
        <begin position="27"/>
        <end position="280"/>
    </location>
</feature>
<dbReference type="RefSeq" id="WP_056991783.1">
    <property type="nucleotide sequence ID" value="NZ_JQCE01000001.1"/>
</dbReference>
<keyword evidence="1" id="KW-0732">Signal</keyword>
<evidence type="ECO:0000256" key="1">
    <source>
        <dbReference type="SAM" id="SignalP"/>
    </source>
</evidence>
<comment type="caution">
    <text evidence="2">The sequence shown here is derived from an EMBL/GenBank/DDBJ whole genome shotgun (WGS) entry which is preliminary data.</text>
</comment>
<name>A0A0R2MZP7_9LACO</name>
<sequence>MKKLSGWLLGAAALSLGLMAPTTANAATTKPVTTVASIEKPASGIVTINYVKGYGIALWNSYQANRHVIANRHLMTGTQWRYSATATVNGQVWYKLGTNQWIQGQYAKVVQQPSVSSPMGKPVTGVATINYAKGYGIAVWNNNISSRHIIPGKKLMSGTSWRVASVAGINNQTWYNLGGQQWIDGRYVNFKADQPLTDAQFTQRALQDAAKTYHIKSGNLITMGITTDASGTREVGVYEDQHDGLHVVGFTRYRLTANNALLRYDATKNTWATIQTNVIQ</sequence>
<evidence type="ECO:0000313" key="2">
    <source>
        <dbReference type="EMBL" id="KRO18905.1"/>
    </source>
</evidence>
<dbReference type="Proteomes" id="UP000050969">
    <property type="component" value="Unassembled WGS sequence"/>
</dbReference>
<dbReference type="STRING" id="1293598.IV56_GL000057"/>
<gene>
    <name evidence="2" type="ORF">IV56_GL000057</name>
</gene>
<feature type="signal peptide" evidence="1">
    <location>
        <begin position="1"/>
        <end position="26"/>
    </location>
</feature>
<reference evidence="2 3" key="1">
    <citation type="journal article" date="2015" name="Genome Announc.">
        <title>Expanding the biotechnology potential of lactobacilli through comparative genomics of 213 strains and associated genera.</title>
        <authorList>
            <person name="Sun Z."/>
            <person name="Harris H.M."/>
            <person name="McCann A."/>
            <person name="Guo C."/>
            <person name="Argimon S."/>
            <person name="Zhang W."/>
            <person name="Yang X."/>
            <person name="Jeffery I.B."/>
            <person name="Cooney J.C."/>
            <person name="Kagawa T.F."/>
            <person name="Liu W."/>
            <person name="Song Y."/>
            <person name="Salvetti E."/>
            <person name="Wrobel A."/>
            <person name="Rasinkangas P."/>
            <person name="Parkhill J."/>
            <person name="Rea M.C."/>
            <person name="O'Sullivan O."/>
            <person name="Ritari J."/>
            <person name="Douillard F.P."/>
            <person name="Paul Ross R."/>
            <person name="Yang R."/>
            <person name="Briner A.E."/>
            <person name="Felis G.E."/>
            <person name="de Vos W.M."/>
            <person name="Barrangou R."/>
            <person name="Klaenhammer T.R."/>
            <person name="Caufield P.W."/>
            <person name="Cui Y."/>
            <person name="Zhang H."/>
            <person name="O'Toole P.W."/>
        </authorList>
    </citation>
    <scope>NUCLEOTIDE SEQUENCE [LARGE SCALE GENOMIC DNA]</scope>
    <source>
        <strain evidence="2 3">DSM 24301</strain>
    </source>
</reference>